<sequence>MDGISSSAIPHNASMEMEFGLIASLLGFNMPATVDPARFIIEEMTVRRQADMNIRASCGWAGEL</sequence>
<name>A0A540LJB0_MALBA</name>
<comment type="caution">
    <text evidence="1">The sequence shown here is derived from an EMBL/GenBank/DDBJ whole genome shotgun (WGS) entry which is preliminary data.</text>
</comment>
<organism evidence="1 2">
    <name type="scientific">Malus baccata</name>
    <name type="common">Siberian crab apple</name>
    <name type="synonym">Pyrus baccata</name>
    <dbReference type="NCBI Taxonomy" id="106549"/>
    <lineage>
        <taxon>Eukaryota</taxon>
        <taxon>Viridiplantae</taxon>
        <taxon>Streptophyta</taxon>
        <taxon>Embryophyta</taxon>
        <taxon>Tracheophyta</taxon>
        <taxon>Spermatophyta</taxon>
        <taxon>Magnoliopsida</taxon>
        <taxon>eudicotyledons</taxon>
        <taxon>Gunneridae</taxon>
        <taxon>Pentapetalae</taxon>
        <taxon>rosids</taxon>
        <taxon>fabids</taxon>
        <taxon>Rosales</taxon>
        <taxon>Rosaceae</taxon>
        <taxon>Amygdaloideae</taxon>
        <taxon>Maleae</taxon>
        <taxon>Malus</taxon>
    </lineage>
</organism>
<reference evidence="1 2" key="1">
    <citation type="journal article" date="2019" name="G3 (Bethesda)">
        <title>Sequencing of a Wild Apple (Malus baccata) Genome Unravels the Differences Between Cultivated and Wild Apple Species Regarding Disease Resistance and Cold Tolerance.</title>
        <authorList>
            <person name="Chen X."/>
        </authorList>
    </citation>
    <scope>NUCLEOTIDE SEQUENCE [LARGE SCALE GENOMIC DNA]</scope>
    <source>
        <strain evidence="2">cv. Shandingzi</strain>
        <tissue evidence="1">Leaves</tissue>
    </source>
</reference>
<dbReference type="Proteomes" id="UP000315295">
    <property type="component" value="Unassembled WGS sequence"/>
</dbReference>
<dbReference type="EMBL" id="VIEB01000562">
    <property type="protein sequence ID" value="TQD86566.1"/>
    <property type="molecule type" value="Genomic_DNA"/>
</dbReference>
<gene>
    <name evidence="1" type="ORF">C1H46_027898</name>
</gene>
<accession>A0A540LJB0</accession>
<proteinExistence type="predicted"/>
<evidence type="ECO:0000313" key="1">
    <source>
        <dbReference type="EMBL" id="TQD86566.1"/>
    </source>
</evidence>
<protein>
    <submittedName>
        <fullName evidence="1">Uncharacterized protein</fullName>
    </submittedName>
</protein>
<keyword evidence="2" id="KW-1185">Reference proteome</keyword>
<evidence type="ECO:0000313" key="2">
    <source>
        <dbReference type="Proteomes" id="UP000315295"/>
    </source>
</evidence>
<dbReference type="AlphaFoldDB" id="A0A540LJB0"/>